<keyword evidence="2" id="KW-1185">Reference proteome</keyword>
<sequence length="157" mass="17467">MLAVLQVISEKQHSSQIVACSEKCCFVLVVLRGPVLKHPLSGTYLCSPAHISVLRHICLLSGAYFSSSEHISPLRRIFPFSGTYVCSPAHISALRHICLLPAPDFCFFQEAVCPSEISQQSTSQFMDVVSHNIILWKQLKKVHPTGQDRICVKGCTW</sequence>
<gene>
    <name evidence="1" type="ORF">SAMN05216238_10738</name>
</gene>
<dbReference type="AlphaFoldDB" id="A0A1I1X4B7"/>
<name>A0A1I1X4B7_9BACI</name>
<proteinExistence type="predicted"/>
<protein>
    <submittedName>
        <fullName evidence="1">Uncharacterized protein</fullName>
    </submittedName>
</protein>
<organism evidence="1 2">
    <name type="scientific">Lentibacillus persicus</name>
    <dbReference type="NCBI Taxonomy" id="640948"/>
    <lineage>
        <taxon>Bacteria</taxon>
        <taxon>Bacillati</taxon>
        <taxon>Bacillota</taxon>
        <taxon>Bacilli</taxon>
        <taxon>Bacillales</taxon>
        <taxon>Bacillaceae</taxon>
        <taxon>Lentibacillus</taxon>
    </lineage>
</organism>
<dbReference type="EMBL" id="FOMR01000007">
    <property type="protein sequence ID" value="SFE00523.1"/>
    <property type="molecule type" value="Genomic_DNA"/>
</dbReference>
<evidence type="ECO:0000313" key="1">
    <source>
        <dbReference type="EMBL" id="SFE00523.1"/>
    </source>
</evidence>
<dbReference type="Proteomes" id="UP000199474">
    <property type="component" value="Unassembled WGS sequence"/>
</dbReference>
<reference evidence="2" key="1">
    <citation type="submission" date="2016-10" db="EMBL/GenBank/DDBJ databases">
        <authorList>
            <person name="Varghese N."/>
            <person name="Submissions S."/>
        </authorList>
    </citation>
    <scope>NUCLEOTIDE SEQUENCE [LARGE SCALE GENOMIC DNA]</scope>
    <source>
        <strain evidence="2">DSM 22530</strain>
    </source>
</reference>
<evidence type="ECO:0000313" key="2">
    <source>
        <dbReference type="Proteomes" id="UP000199474"/>
    </source>
</evidence>
<accession>A0A1I1X4B7</accession>